<proteinExistence type="predicted"/>
<organism evidence="1">
    <name type="scientific">Tanacetum cinerariifolium</name>
    <name type="common">Dalmatian daisy</name>
    <name type="synonym">Chrysanthemum cinerariifolium</name>
    <dbReference type="NCBI Taxonomy" id="118510"/>
    <lineage>
        <taxon>Eukaryota</taxon>
        <taxon>Viridiplantae</taxon>
        <taxon>Streptophyta</taxon>
        <taxon>Embryophyta</taxon>
        <taxon>Tracheophyta</taxon>
        <taxon>Spermatophyta</taxon>
        <taxon>Magnoliopsida</taxon>
        <taxon>eudicotyledons</taxon>
        <taxon>Gunneridae</taxon>
        <taxon>Pentapetalae</taxon>
        <taxon>asterids</taxon>
        <taxon>campanulids</taxon>
        <taxon>Asterales</taxon>
        <taxon>Asteraceae</taxon>
        <taxon>Asteroideae</taxon>
        <taxon>Anthemideae</taxon>
        <taxon>Anthemidinae</taxon>
        <taxon>Tanacetum</taxon>
    </lineage>
</organism>
<dbReference type="EMBL" id="BKCJ011822280">
    <property type="protein sequence ID" value="GFD55829.1"/>
    <property type="molecule type" value="Genomic_DNA"/>
</dbReference>
<evidence type="ECO:0000313" key="1">
    <source>
        <dbReference type="EMBL" id="GFD55829.1"/>
    </source>
</evidence>
<name>A0A699X8B5_TANCI</name>
<feature type="non-terminal residue" evidence="1">
    <location>
        <position position="92"/>
    </location>
</feature>
<feature type="non-terminal residue" evidence="1">
    <location>
        <position position="1"/>
    </location>
</feature>
<protein>
    <submittedName>
        <fullName evidence="1">Uncharacterized protein</fullName>
    </submittedName>
</protein>
<reference evidence="1" key="1">
    <citation type="journal article" date="2019" name="Sci. Rep.">
        <title>Draft genome of Tanacetum cinerariifolium, the natural source of mosquito coil.</title>
        <authorList>
            <person name="Yamashiro T."/>
            <person name="Shiraishi A."/>
            <person name="Satake H."/>
            <person name="Nakayama K."/>
        </authorList>
    </citation>
    <scope>NUCLEOTIDE SEQUENCE</scope>
</reference>
<dbReference type="AlphaFoldDB" id="A0A699X8B5"/>
<comment type="caution">
    <text evidence="1">The sequence shown here is derived from an EMBL/GenBank/DDBJ whole genome shotgun (WGS) entry which is preliminary data.</text>
</comment>
<gene>
    <name evidence="1" type="ORF">Tci_927798</name>
</gene>
<accession>A0A699X8B5</accession>
<sequence>GRRHAAAHVPHPKRHDAYPGRAAVGIDLQARRQARLNNLRRYRPVHKQQIAPVLVHQRVAGGALAQGEAVGEGGRGHGELVLIVMLSGAQRS</sequence>